<evidence type="ECO:0000313" key="1">
    <source>
        <dbReference type="EMBL" id="MBB4927378.1"/>
    </source>
</evidence>
<proteinExistence type="predicted"/>
<gene>
    <name evidence="1" type="ORF">FHR34_006371</name>
</gene>
<name>A0A7W7R8I4_KITKI</name>
<dbReference type="AlphaFoldDB" id="A0A7W7R8I4"/>
<dbReference type="RefSeq" id="WP_184941597.1">
    <property type="nucleotide sequence ID" value="NZ_JACHJV010000001.1"/>
</dbReference>
<dbReference type="EMBL" id="JACHJV010000001">
    <property type="protein sequence ID" value="MBB4927378.1"/>
    <property type="molecule type" value="Genomic_DNA"/>
</dbReference>
<protein>
    <submittedName>
        <fullName evidence="1">Uncharacterized protein</fullName>
    </submittedName>
</protein>
<keyword evidence="2" id="KW-1185">Reference proteome</keyword>
<reference evidence="1 2" key="1">
    <citation type="submission" date="2020-08" db="EMBL/GenBank/DDBJ databases">
        <title>Sequencing the genomes of 1000 actinobacteria strains.</title>
        <authorList>
            <person name="Klenk H.-P."/>
        </authorList>
    </citation>
    <scope>NUCLEOTIDE SEQUENCE [LARGE SCALE GENOMIC DNA]</scope>
    <source>
        <strain evidence="1 2">DSM 41654</strain>
    </source>
</reference>
<accession>A0A7W7R8I4</accession>
<evidence type="ECO:0000313" key="2">
    <source>
        <dbReference type="Proteomes" id="UP000540506"/>
    </source>
</evidence>
<sequence length="484" mass="49381">MHELEYGTVVLRFGRDLPPGTSKVYCKGITVKVRTGASGTDLTVEPSLITTAVSKVDGEAQGTEWWVDRDTTDPNEAVFSFVPDTTAVFDGTWAVSLTLSGIEVNSSIGTVTLDIEELTSTTGAEGSYLKRTGEVKVQKGNDEFFFRSLHPRTVVINRGSTVDLLWEAPADNRITYTMYYRKADGSETSDSVQANFAGRVWKSPALDDNANFTLKATLDGRDYFLTTSLTVNTPNVVVNALTVKSTLAAESTVSASGLVSANGGVTVPSGKVVSANGGVSATTVSASGLVSANGGVSATTVSASGLVSANGGVTVPSGKVVSANGGVSATTVSASGLVSANGGVSATTVSASGLVSANGGVTVAAGKTLTVNGPLAANDGLTMAAGKNITIPLGGGELVVADAFLAKSHKSNVNWPKVEVGPTGIKTEGNIIVSGSPIFVQNVNYGVRLNATVKIGSGGAAGWKATAYWGNTTDGDNNLTIHKR</sequence>
<comment type="caution">
    <text evidence="1">The sequence shown here is derived from an EMBL/GenBank/DDBJ whole genome shotgun (WGS) entry which is preliminary data.</text>
</comment>
<dbReference type="Proteomes" id="UP000540506">
    <property type="component" value="Unassembled WGS sequence"/>
</dbReference>
<organism evidence="1 2">
    <name type="scientific">Kitasatospora kifunensis</name>
    <name type="common">Streptomyces kifunensis</name>
    <dbReference type="NCBI Taxonomy" id="58351"/>
    <lineage>
        <taxon>Bacteria</taxon>
        <taxon>Bacillati</taxon>
        <taxon>Actinomycetota</taxon>
        <taxon>Actinomycetes</taxon>
        <taxon>Kitasatosporales</taxon>
        <taxon>Streptomycetaceae</taxon>
        <taxon>Kitasatospora</taxon>
    </lineage>
</organism>